<name>A0ABX7YJX7_9STRE</name>
<dbReference type="EMBL" id="CP073084">
    <property type="protein sequence ID" value="QUE54005.1"/>
    <property type="molecule type" value="Genomic_DNA"/>
</dbReference>
<feature type="region of interest" description="Disordered" evidence="1">
    <location>
        <begin position="34"/>
        <end position="53"/>
    </location>
</feature>
<evidence type="ECO:0000313" key="3">
    <source>
        <dbReference type="EMBL" id="QUE54005.1"/>
    </source>
</evidence>
<reference evidence="3 4" key="1">
    <citation type="submission" date="2021-04" db="EMBL/GenBank/DDBJ databases">
        <title>Complete genome sequence of a novel Streptococcus species.</title>
        <authorList>
            <person name="Teng J.L.L."/>
        </authorList>
    </citation>
    <scope>NUCLEOTIDE SEQUENCE [LARGE SCALE GENOMIC DNA]</scope>
    <source>
        <strain evidence="3 4">HKU75</strain>
    </source>
</reference>
<accession>A0ABX7YJX7</accession>
<feature type="signal peptide" evidence="2">
    <location>
        <begin position="1"/>
        <end position="24"/>
    </location>
</feature>
<dbReference type="PROSITE" id="PS51257">
    <property type="entry name" value="PROKAR_LIPOPROTEIN"/>
    <property type="match status" value="1"/>
</dbReference>
<protein>
    <recommendedName>
        <fullName evidence="5">Lipoprotein</fullName>
    </recommendedName>
</protein>
<organism evidence="3 4">
    <name type="scientific">Streptococcus oriscaviae</name>
    <dbReference type="NCBI Taxonomy" id="2781599"/>
    <lineage>
        <taxon>Bacteria</taxon>
        <taxon>Bacillati</taxon>
        <taxon>Bacillota</taxon>
        <taxon>Bacilli</taxon>
        <taxon>Lactobacillales</taxon>
        <taxon>Streptococcaceae</taxon>
        <taxon>Streptococcus</taxon>
    </lineage>
</organism>
<evidence type="ECO:0000313" key="4">
    <source>
        <dbReference type="Proteomes" id="UP000677616"/>
    </source>
</evidence>
<gene>
    <name evidence="3" type="ORF">INT76_09255</name>
</gene>
<dbReference type="RefSeq" id="WP_212570142.1">
    <property type="nucleotide sequence ID" value="NZ_CP073084.1"/>
</dbReference>
<dbReference type="Proteomes" id="UP000677616">
    <property type="component" value="Chromosome"/>
</dbReference>
<evidence type="ECO:0000256" key="2">
    <source>
        <dbReference type="SAM" id="SignalP"/>
    </source>
</evidence>
<keyword evidence="4" id="KW-1185">Reference proteome</keyword>
<keyword evidence="2" id="KW-0732">Signal</keyword>
<evidence type="ECO:0008006" key="5">
    <source>
        <dbReference type="Google" id="ProtNLM"/>
    </source>
</evidence>
<proteinExistence type="predicted"/>
<evidence type="ECO:0000256" key="1">
    <source>
        <dbReference type="SAM" id="MobiDB-lite"/>
    </source>
</evidence>
<sequence length="53" mass="6127">MKKGYKWLLALVSLCLAVSFLTSCGFLNQEYQEDDETSLFEQESNDDIEDEDD</sequence>
<feature type="chain" id="PRO_5047113285" description="Lipoprotein" evidence="2">
    <location>
        <begin position="25"/>
        <end position="53"/>
    </location>
</feature>